<dbReference type="InterPro" id="IPR011066">
    <property type="entry name" value="MscS_channel_C_sf"/>
</dbReference>
<dbReference type="PANTHER" id="PTHR30566:SF25">
    <property type="entry name" value="INNER MEMBRANE PROTEIN"/>
    <property type="match status" value="1"/>
</dbReference>
<dbReference type="Proteomes" id="UP000008332">
    <property type="component" value="Chromosome"/>
</dbReference>
<comment type="similarity">
    <text evidence="2">Belongs to the MscS (TC 1.A.23) family.</text>
</comment>
<feature type="transmembrane region" description="Helical" evidence="7">
    <location>
        <begin position="28"/>
        <end position="45"/>
    </location>
</feature>
<name>Q21WH7_ALBFT</name>
<evidence type="ECO:0000256" key="4">
    <source>
        <dbReference type="ARBA" id="ARBA00022692"/>
    </source>
</evidence>
<dbReference type="Pfam" id="PF00924">
    <property type="entry name" value="MS_channel_2nd"/>
    <property type="match status" value="1"/>
</dbReference>
<dbReference type="eggNOG" id="COG0668">
    <property type="taxonomic scope" value="Bacteria"/>
</dbReference>
<evidence type="ECO:0000313" key="12">
    <source>
        <dbReference type="Proteomes" id="UP000008332"/>
    </source>
</evidence>
<evidence type="ECO:0000259" key="8">
    <source>
        <dbReference type="Pfam" id="PF00924"/>
    </source>
</evidence>
<dbReference type="GO" id="GO:0008381">
    <property type="term" value="F:mechanosensitive monoatomic ion channel activity"/>
    <property type="evidence" value="ECO:0007669"/>
    <property type="project" value="UniProtKB-ARBA"/>
</dbReference>
<dbReference type="InterPro" id="IPR023408">
    <property type="entry name" value="MscS_beta-dom_sf"/>
</dbReference>
<dbReference type="EMBL" id="CP000267">
    <property type="protein sequence ID" value="ABD69876.1"/>
    <property type="molecule type" value="Genomic_DNA"/>
</dbReference>
<dbReference type="STRING" id="338969.Rfer_2152"/>
<feature type="domain" description="Mechanosensitive ion channel transmembrane helices 2/3" evidence="10">
    <location>
        <begin position="153"/>
        <end position="191"/>
    </location>
</feature>
<accession>Q21WH7</accession>
<dbReference type="Pfam" id="PF21082">
    <property type="entry name" value="MS_channel_3rd"/>
    <property type="match status" value="1"/>
</dbReference>
<evidence type="ECO:0000256" key="7">
    <source>
        <dbReference type="SAM" id="Phobius"/>
    </source>
</evidence>
<dbReference type="OrthoDB" id="9775207at2"/>
<dbReference type="InterPro" id="IPR049142">
    <property type="entry name" value="MS_channel_1st"/>
</dbReference>
<feature type="transmembrane region" description="Helical" evidence="7">
    <location>
        <begin position="147"/>
        <end position="165"/>
    </location>
</feature>
<keyword evidence="6 7" id="KW-0472">Membrane</keyword>
<dbReference type="InterPro" id="IPR010920">
    <property type="entry name" value="LSM_dom_sf"/>
</dbReference>
<organism evidence="11 12">
    <name type="scientific">Albidiferax ferrireducens (strain ATCC BAA-621 / DSM 15236 / T118)</name>
    <name type="common">Rhodoferax ferrireducens</name>
    <dbReference type="NCBI Taxonomy" id="338969"/>
    <lineage>
        <taxon>Bacteria</taxon>
        <taxon>Pseudomonadati</taxon>
        <taxon>Pseudomonadota</taxon>
        <taxon>Betaproteobacteria</taxon>
        <taxon>Burkholderiales</taxon>
        <taxon>Comamonadaceae</taxon>
        <taxon>Rhodoferax</taxon>
    </lineage>
</organism>
<feature type="transmembrane region" description="Helical" evidence="7">
    <location>
        <begin position="77"/>
        <end position="98"/>
    </location>
</feature>
<keyword evidence="4 7" id="KW-0812">Transmembrane</keyword>
<feature type="transmembrane region" description="Helical" evidence="7">
    <location>
        <begin position="104"/>
        <end position="126"/>
    </location>
</feature>
<dbReference type="InterPro" id="IPR049278">
    <property type="entry name" value="MS_channel_C"/>
</dbReference>
<feature type="domain" description="Mechanosensitive ion channel MscS" evidence="8">
    <location>
        <begin position="192"/>
        <end position="259"/>
    </location>
</feature>
<evidence type="ECO:0000259" key="10">
    <source>
        <dbReference type="Pfam" id="PF21088"/>
    </source>
</evidence>
<dbReference type="Gene3D" id="1.10.287.1260">
    <property type="match status" value="1"/>
</dbReference>
<dbReference type="HOGENOM" id="CLU_037945_0_2_4"/>
<dbReference type="AlphaFoldDB" id="Q21WH7"/>
<evidence type="ECO:0000256" key="3">
    <source>
        <dbReference type="ARBA" id="ARBA00022475"/>
    </source>
</evidence>
<sequence length="377" mass="42210">MAAKSCQENLDLITMFRQLINNNTAQDWVYALLAASAFMLLLHILRRLVLHHLERVAKTTDTVIDDFLVEVLSATRILLVAATGVYLGTHFLTLPAALEKFVDRAFITLIILQAGFWANRGLMFWLKHRFSQGEKEDEGARAMTLSLLSFLGRVVVWVLVLLLMLDNLGLNVTALVTSLGIGGIAVALAVQNILGDLFASLSIAIDKPFVIGDFVIVDDLMGSVEHVGLKTTRIRSLGGEQIIFSNNDLLKSRIRNYKRMQERRAVFAIAVTYDTPAKKLEQIAALIQQAIEAQADARFDRAHFKSFGQSSLDFEAVYYVLKPDYNVFMDVQQAINLQLVRRLAEHDIKFAFPTQTLYLNRSPSQVKTEDPVAAKVE</sequence>
<evidence type="ECO:0000256" key="1">
    <source>
        <dbReference type="ARBA" id="ARBA00004651"/>
    </source>
</evidence>
<dbReference type="InterPro" id="IPR011014">
    <property type="entry name" value="MscS_channel_TM-2"/>
</dbReference>
<dbReference type="GO" id="GO:0005886">
    <property type="term" value="C:plasma membrane"/>
    <property type="evidence" value="ECO:0007669"/>
    <property type="project" value="UniProtKB-SubCell"/>
</dbReference>
<dbReference type="SUPFAM" id="SSF50182">
    <property type="entry name" value="Sm-like ribonucleoproteins"/>
    <property type="match status" value="1"/>
</dbReference>
<keyword evidence="5 7" id="KW-1133">Transmembrane helix</keyword>
<dbReference type="Pfam" id="PF21088">
    <property type="entry name" value="MS_channel_1st"/>
    <property type="match status" value="1"/>
</dbReference>
<dbReference type="PANTHER" id="PTHR30566">
    <property type="entry name" value="YNAI-RELATED MECHANOSENSITIVE ION CHANNEL"/>
    <property type="match status" value="1"/>
</dbReference>
<dbReference type="SUPFAM" id="SSF82861">
    <property type="entry name" value="Mechanosensitive channel protein MscS (YggB), transmembrane region"/>
    <property type="match status" value="1"/>
</dbReference>
<evidence type="ECO:0000256" key="5">
    <source>
        <dbReference type="ARBA" id="ARBA00022989"/>
    </source>
</evidence>
<dbReference type="Gene3D" id="3.30.70.100">
    <property type="match status" value="1"/>
</dbReference>
<protein>
    <submittedName>
        <fullName evidence="11">MscS Mechanosensitive ion channel</fullName>
    </submittedName>
</protein>
<feature type="domain" description="Mechanosensitive ion channel MscS C-terminal" evidence="9">
    <location>
        <begin position="266"/>
        <end position="350"/>
    </location>
</feature>
<keyword evidence="3" id="KW-1003">Cell membrane</keyword>
<keyword evidence="12" id="KW-1185">Reference proteome</keyword>
<dbReference type="KEGG" id="rfr:Rfer_2152"/>
<evidence type="ECO:0000313" key="11">
    <source>
        <dbReference type="EMBL" id="ABD69876.1"/>
    </source>
</evidence>
<dbReference type="SUPFAM" id="SSF82689">
    <property type="entry name" value="Mechanosensitive channel protein MscS (YggB), C-terminal domain"/>
    <property type="match status" value="1"/>
</dbReference>
<comment type="subcellular location">
    <subcellularLocation>
        <location evidence="1">Cell membrane</location>
        <topology evidence="1">Multi-pass membrane protein</topology>
    </subcellularLocation>
</comment>
<evidence type="ECO:0000259" key="9">
    <source>
        <dbReference type="Pfam" id="PF21082"/>
    </source>
</evidence>
<evidence type="ECO:0000256" key="2">
    <source>
        <dbReference type="ARBA" id="ARBA00008017"/>
    </source>
</evidence>
<evidence type="ECO:0000256" key="6">
    <source>
        <dbReference type="ARBA" id="ARBA00023136"/>
    </source>
</evidence>
<dbReference type="InterPro" id="IPR006685">
    <property type="entry name" value="MscS_channel_2nd"/>
</dbReference>
<dbReference type="Gene3D" id="2.30.30.60">
    <property type="match status" value="1"/>
</dbReference>
<reference evidence="12" key="1">
    <citation type="submission" date="2006-02" db="EMBL/GenBank/DDBJ databases">
        <title>Complete sequence of chromosome of Rhodoferax ferrireducens DSM 15236.</title>
        <authorList>
            <person name="Copeland A."/>
            <person name="Lucas S."/>
            <person name="Lapidus A."/>
            <person name="Barry K."/>
            <person name="Detter J.C."/>
            <person name="Glavina del Rio T."/>
            <person name="Hammon N."/>
            <person name="Israni S."/>
            <person name="Pitluck S."/>
            <person name="Brettin T."/>
            <person name="Bruce D."/>
            <person name="Han C."/>
            <person name="Tapia R."/>
            <person name="Gilna P."/>
            <person name="Kiss H."/>
            <person name="Schmutz J."/>
            <person name="Larimer F."/>
            <person name="Land M."/>
            <person name="Kyrpides N."/>
            <person name="Ivanova N."/>
            <person name="Richardson P."/>
        </authorList>
    </citation>
    <scope>NUCLEOTIDE SEQUENCE [LARGE SCALE GENOMIC DNA]</scope>
    <source>
        <strain evidence="12">ATCC BAA-621 / DSM 15236 / T118</strain>
    </source>
</reference>
<feature type="transmembrane region" description="Helical" evidence="7">
    <location>
        <begin position="171"/>
        <end position="190"/>
    </location>
</feature>
<gene>
    <name evidence="11" type="ordered locus">Rfer_2152</name>
</gene>
<proteinExistence type="inferred from homology"/>